<keyword evidence="2" id="KW-1185">Reference proteome</keyword>
<accession>A0A0C3EHH5</accession>
<name>A0A0C3EHH5_9AGAM</name>
<dbReference type="STRING" id="1036808.A0A0C3EHH5"/>
<proteinExistence type="predicted"/>
<dbReference type="EMBL" id="KN822013">
    <property type="protein sequence ID" value="KIM67386.1"/>
    <property type="molecule type" value="Genomic_DNA"/>
</dbReference>
<gene>
    <name evidence="1" type="ORF">SCLCIDRAFT_108460</name>
</gene>
<protein>
    <submittedName>
        <fullName evidence="1">Uncharacterized protein</fullName>
    </submittedName>
</protein>
<dbReference type="OrthoDB" id="3244185at2759"/>
<reference evidence="1 2" key="1">
    <citation type="submission" date="2014-04" db="EMBL/GenBank/DDBJ databases">
        <authorList>
            <consortium name="DOE Joint Genome Institute"/>
            <person name="Kuo A."/>
            <person name="Kohler A."/>
            <person name="Nagy L.G."/>
            <person name="Floudas D."/>
            <person name="Copeland A."/>
            <person name="Barry K.W."/>
            <person name="Cichocki N."/>
            <person name="Veneault-Fourrey C."/>
            <person name="LaButti K."/>
            <person name="Lindquist E.A."/>
            <person name="Lipzen A."/>
            <person name="Lundell T."/>
            <person name="Morin E."/>
            <person name="Murat C."/>
            <person name="Sun H."/>
            <person name="Tunlid A."/>
            <person name="Henrissat B."/>
            <person name="Grigoriev I.V."/>
            <person name="Hibbett D.S."/>
            <person name="Martin F."/>
            <person name="Nordberg H.P."/>
            <person name="Cantor M.N."/>
            <person name="Hua S.X."/>
        </authorList>
    </citation>
    <scope>NUCLEOTIDE SEQUENCE [LARGE SCALE GENOMIC DNA]</scope>
    <source>
        <strain evidence="1 2">Foug A</strain>
    </source>
</reference>
<feature type="non-terminal residue" evidence="1">
    <location>
        <position position="1"/>
    </location>
</feature>
<evidence type="ECO:0000313" key="1">
    <source>
        <dbReference type="EMBL" id="KIM67386.1"/>
    </source>
</evidence>
<dbReference type="Proteomes" id="UP000053989">
    <property type="component" value="Unassembled WGS sequence"/>
</dbReference>
<dbReference type="AlphaFoldDB" id="A0A0C3EHH5"/>
<reference evidence="2" key="2">
    <citation type="submission" date="2015-01" db="EMBL/GenBank/DDBJ databases">
        <title>Evolutionary Origins and Diversification of the Mycorrhizal Mutualists.</title>
        <authorList>
            <consortium name="DOE Joint Genome Institute"/>
            <consortium name="Mycorrhizal Genomics Consortium"/>
            <person name="Kohler A."/>
            <person name="Kuo A."/>
            <person name="Nagy L.G."/>
            <person name="Floudas D."/>
            <person name="Copeland A."/>
            <person name="Barry K.W."/>
            <person name="Cichocki N."/>
            <person name="Veneault-Fourrey C."/>
            <person name="LaButti K."/>
            <person name="Lindquist E.A."/>
            <person name="Lipzen A."/>
            <person name="Lundell T."/>
            <person name="Morin E."/>
            <person name="Murat C."/>
            <person name="Riley R."/>
            <person name="Ohm R."/>
            <person name="Sun H."/>
            <person name="Tunlid A."/>
            <person name="Henrissat B."/>
            <person name="Grigoriev I.V."/>
            <person name="Hibbett D.S."/>
            <person name="Martin F."/>
        </authorList>
    </citation>
    <scope>NUCLEOTIDE SEQUENCE [LARGE SCALE GENOMIC DNA]</scope>
    <source>
        <strain evidence="2">Foug A</strain>
    </source>
</reference>
<sequence length="90" mass="10291">PHPLAYVEWFTLLCCHNPISGQFVITCSTRNHRPNVLVISIDCFVCPFHLQGQCSKHISSDWLSDNVLEMVSTFYVNSYINLDKFVALTD</sequence>
<dbReference type="InParanoid" id="A0A0C3EHH5"/>
<evidence type="ECO:0000313" key="2">
    <source>
        <dbReference type="Proteomes" id="UP000053989"/>
    </source>
</evidence>
<organism evidence="1 2">
    <name type="scientific">Scleroderma citrinum Foug A</name>
    <dbReference type="NCBI Taxonomy" id="1036808"/>
    <lineage>
        <taxon>Eukaryota</taxon>
        <taxon>Fungi</taxon>
        <taxon>Dikarya</taxon>
        <taxon>Basidiomycota</taxon>
        <taxon>Agaricomycotina</taxon>
        <taxon>Agaricomycetes</taxon>
        <taxon>Agaricomycetidae</taxon>
        <taxon>Boletales</taxon>
        <taxon>Sclerodermatineae</taxon>
        <taxon>Sclerodermataceae</taxon>
        <taxon>Scleroderma</taxon>
    </lineage>
</organism>
<dbReference type="HOGENOM" id="CLU_155374_0_1_1"/>